<evidence type="ECO:0000313" key="7">
    <source>
        <dbReference type="WBParaSite" id="MBELARI_LOCUS8000.3"/>
    </source>
</evidence>
<evidence type="ECO:0000256" key="1">
    <source>
        <dbReference type="ARBA" id="ARBA00004613"/>
    </source>
</evidence>
<evidence type="ECO:0000256" key="4">
    <source>
        <dbReference type="ARBA" id="ARBA00022729"/>
    </source>
</evidence>
<accession>A0AAF3FM61</accession>
<evidence type="ECO:0000313" key="6">
    <source>
        <dbReference type="Proteomes" id="UP000887575"/>
    </source>
</evidence>
<name>A0AAF3FM61_9BILA</name>
<sequence>MKAYLSLCLLAGVLIAVSGKYQEIRVKGTTICNKKRAHDVKVELYDRDTLDPNDLLATVVTNTDGEFEISGGEDEVGKIEPFIRLTHSCNTKPGCKRIGDYEVPQSFIDSGIYDMTYVTLDIAVHKEKEKCS</sequence>
<evidence type="ECO:0000313" key="8">
    <source>
        <dbReference type="WBParaSite" id="MBELARI_LOCUS8108"/>
    </source>
</evidence>
<dbReference type="Gene3D" id="2.60.40.3330">
    <property type="match status" value="1"/>
</dbReference>
<keyword evidence="4 5" id="KW-0732">Signal</keyword>
<evidence type="ECO:0000256" key="3">
    <source>
        <dbReference type="ARBA" id="ARBA00022525"/>
    </source>
</evidence>
<keyword evidence="3" id="KW-0964">Secreted</keyword>
<dbReference type="Proteomes" id="UP000887575">
    <property type="component" value="Unassembled WGS sequence"/>
</dbReference>
<proteinExistence type="inferred from homology"/>
<keyword evidence="6" id="KW-1185">Reference proteome</keyword>
<dbReference type="PANTHER" id="PTHR21700">
    <property type="entry name" value="TRANSTHYRETIN-LIKE FAMILY PROTEIN-RELATED"/>
    <property type="match status" value="1"/>
</dbReference>
<dbReference type="WBParaSite" id="MBELARI_LOCUS8108">
    <property type="protein sequence ID" value="MBELARI_LOCUS8108"/>
    <property type="gene ID" value="MBELARI_LOCUS8108"/>
</dbReference>
<feature type="signal peptide" evidence="5">
    <location>
        <begin position="1"/>
        <end position="19"/>
    </location>
</feature>
<feature type="chain" id="PRO_5041856429" evidence="5">
    <location>
        <begin position="20"/>
        <end position="132"/>
    </location>
</feature>
<organism evidence="6 7">
    <name type="scientific">Mesorhabditis belari</name>
    <dbReference type="NCBI Taxonomy" id="2138241"/>
    <lineage>
        <taxon>Eukaryota</taxon>
        <taxon>Metazoa</taxon>
        <taxon>Ecdysozoa</taxon>
        <taxon>Nematoda</taxon>
        <taxon>Chromadorea</taxon>
        <taxon>Rhabditida</taxon>
        <taxon>Rhabditina</taxon>
        <taxon>Rhabditomorpha</taxon>
        <taxon>Rhabditoidea</taxon>
        <taxon>Rhabditidae</taxon>
        <taxon>Mesorhabditinae</taxon>
        <taxon>Mesorhabditis</taxon>
    </lineage>
</organism>
<dbReference type="InterPro" id="IPR001534">
    <property type="entry name" value="Transthyretin-like"/>
</dbReference>
<comment type="subcellular location">
    <subcellularLocation>
        <location evidence="1">Secreted</location>
    </subcellularLocation>
</comment>
<protein>
    <submittedName>
        <fullName evidence="7">Transthyretin-like family protein</fullName>
    </submittedName>
</protein>
<reference evidence="7 8" key="1">
    <citation type="submission" date="2024-02" db="UniProtKB">
        <authorList>
            <consortium name="WormBaseParasite"/>
        </authorList>
    </citation>
    <scope>IDENTIFICATION</scope>
</reference>
<dbReference type="WBParaSite" id="MBELARI_LOCUS8000.3">
    <property type="protein sequence ID" value="MBELARI_LOCUS8000.3"/>
    <property type="gene ID" value="MBELARI_LOCUS8000"/>
</dbReference>
<comment type="similarity">
    <text evidence="2">Belongs to the nematode transthyretin-like family.</text>
</comment>
<evidence type="ECO:0000256" key="5">
    <source>
        <dbReference type="SAM" id="SignalP"/>
    </source>
</evidence>
<dbReference type="GO" id="GO:0005576">
    <property type="term" value="C:extracellular region"/>
    <property type="evidence" value="ECO:0007669"/>
    <property type="project" value="UniProtKB-SubCell"/>
</dbReference>
<dbReference type="InterPro" id="IPR038479">
    <property type="entry name" value="Transthyretin-like_sf"/>
</dbReference>
<dbReference type="Pfam" id="PF01060">
    <property type="entry name" value="TTR-52"/>
    <property type="match status" value="1"/>
</dbReference>
<evidence type="ECO:0000256" key="2">
    <source>
        <dbReference type="ARBA" id="ARBA00010112"/>
    </source>
</evidence>
<dbReference type="GO" id="GO:0009986">
    <property type="term" value="C:cell surface"/>
    <property type="evidence" value="ECO:0007669"/>
    <property type="project" value="InterPro"/>
</dbReference>
<dbReference type="PANTHER" id="PTHR21700:SF30">
    <property type="entry name" value="TRANSTHYRETIN-LIKE FAMILY PROTEIN"/>
    <property type="match status" value="1"/>
</dbReference>
<dbReference type="AlphaFoldDB" id="A0AAF3FM61"/>